<evidence type="ECO:0008006" key="4">
    <source>
        <dbReference type="Google" id="ProtNLM"/>
    </source>
</evidence>
<dbReference type="InterPro" id="IPR038765">
    <property type="entry name" value="Papain-like_cys_pep_sf"/>
</dbReference>
<reference evidence="2 3" key="1">
    <citation type="submission" date="2024-09" db="EMBL/GenBank/DDBJ databases">
        <title>Genome sequencing and assembly of Phytophthora oleae, isolate VK10A, causative agent of rot of olive drupes.</title>
        <authorList>
            <person name="Conti Taguali S."/>
            <person name="Riolo M."/>
            <person name="La Spada F."/>
            <person name="Cacciola S.O."/>
            <person name="Dionisio G."/>
        </authorList>
    </citation>
    <scope>NUCLEOTIDE SEQUENCE [LARGE SCALE GENOMIC DNA]</scope>
    <source>
        <strain evidence="2 3">VK10A</strain>
    </source>
</reference>
<feature type="compositionally biased region" description="Acidic residues" evidence="1">
    <location>
        <begin position="195"/>
        <end position="207"/>
    </location>
</feature>
<dbReference type="SUPFAM" id="SSF54001">
    <property type="entry name" value="Cysteine proteinases"/>
    <property type="match status" value="1"/>
</dbReference>
<dbReference type="AlphaFoldDB" id="A0ABD3FM66"/>
<protein>
    <recommendedName>
        <fullName evidence="4">Ubiquitin-like protease family profile domain-containing protein</fullName>
    </recommendedName>
</protein>
<keyword evidence="3" id="KW-1185">Reference proteome</keyword>
<accession>A0ABD3FM66</accession>
<comment type="caution">
    <text evidence="2">The sequence shown here is derived from an EMBL/GenBank/DDBJ whole genome shotgun (WGS) entry which is preliminary data.</text>
</comment>
<gene>
    <name evidence="2" type="ORF">V7S43_007388</name>
</gene>
<feature type="region of interest" description="Disordered" evidence="1">
    <location>
        <begin position="178"/>
        <end position="215"/>
    </location>
</feature>
<organism evidence="2 3">
    <name type="scientific">Phytophthora oleae</name>
    <dbReference type="NCBI Taxonomy" id="2107226"/>
    <lineage>
        <taxon>Eukaryota</taxon>
        <taxon>Sar</taxon>
        <taxon>Stramenopiles</taxon>
        <taxon>Oomycota</taxon>
        <taxon>Peronosporomycetes</taxon>
        <taxon>Peronosporales</taxon>
        <taxon>Peronosporaceae</taxon>
        <taxon>Phytophthora</taxon>
    </lineage>
</organism>
<sequence>MHKWLTEEGIPSLPDEYYDSGNKGAVEITATYPHKRIEGLPDQPGFEYAMMYRATPPTWLTEASIRALCVCLVNGYPACRFARFQSVTAKAKRTRMAMTTYWMTLYAIALSYRLFDVIPQNNPIQFDAYNCGVYVCWMFIRQVVPGPALEMSANALTRRRFELFYYLLTDCLLPVKPTQAPTDDGTERKMPPPSQDDECKEADEADEVAPTQVAQ</sequence>
<dbReference type="EMBL" id="JBIMZQ010000013">
    <property type="protein sequence ID" value="KAL3667838.1"/>
    <property type="molecule type" value="Genomic_DNA"/>
</dbReference>
<proteinExistence type="predicted"/>
<name>A0ABD3FM66_9STRA</name>
<evidence type="ECO:0000256" key="1">
    <source>
        <dbReference type="SAM" id="MobiDB-lite"/>
    </source>
</evidence>
<evidence type="ECO:0000313" key="3">
    <source>
        <dbReference type="Proteomes" id="UP001632037"/>
    </source>
</evidence>
<evidence type="ECO:0000313" key="2">
    <source>
        <dbReference type="EMBL" id="KAL3667838.1"/>
    </source>
</evidence>
<dbReference type="Proteomes" id="UP001632037">
    <property type="component" value="Unassembled WGS sequence"/>
</dbReference>